<evidence type="ECO:0000313" key="2">
    <source>
        <dbReference type="EMBL" id="RMU71106.1"/>
    </source>
</evidence>
<reference evidence="2 3" key="1">
    <citation type="submission" date="2018-08" db="EMBL/GenBank/DDBJ databases">
        <title>Recombination of ecologically and evolutionarily significant loci maintains genetic cohesion in the Pseudomonas syringae species complex.</title>
        <authorList>
            <person name="Dillon M."/>
            <person name="Thakur S."/>
            <person name="Almeida R.N.D."/>
            <person name="Weir B.S."/>
            <person name="Guttman D.S."/>
        </authorList>
    </citation>
    <scope>NUCLEOTIDE SEQUENCE [LARGE SCALE GENOMIC DNA]</scope>
    <source>
        <strain evidence="2 3">ICMP 11947</strain>
    </source>
</reference>
<dbReference type="EMBL" id="RBUG01000110">
    <property type="protein sequence ID" value="RMU71106.1"/>
    <property type="molecule type" value="Genomic_DNA"/>
</dbReference>
<comment type="caution">
    <text evidence="2">The sequence shown here is derived from an EMBL/GenBank/DDBJ whole genome shotgun (WGS) entry which is preliminary data.</text>
</comment>
<gene>
    <name evidence="2" type="ORF">ALP23_04453</name>
</gene>
<proteinExistence type="predicted"/>
<dbReference type="Proteomes" id="UP000271152">
    <property type="component" value="Unassembled WGS sequence"/>
</dbReference>
<organism evidence="2 3">
    <name type="scientific">Pseudomonas syringae pv. apii</name>
    <dbReference type="NCBI Taxonomy" id="81036"/>
    <lineage>
        <taxon>Bacteria</taxon>
        <taxon>Pseudomonadati</taxon>
        <taxon>Pseudomonadota</taxon>
        <taxon>Gammaproteobacteria</taxon>
        <taxon>Pseudomonadales</taxon>
        <taxon>Pseudomonadaceae</taxon>
        <taxon>Pseudomonas</taxon>
    </lineage>
</organism>
<evidence type="ECO:0000256" key="1">
    <source>
        <dbReference type="SAM" id="Phobius"/>
    </source>
</evidence>
<keyword evidence="1" id="KW-0812">Transmembrane</keyword>
<evidence type="ECO:0000313" key="3">
    <source>
        <dbReference type="Proteomes" id="UP000271152"/>
    </source>
</evidence>
<protein>
    <submittedName>
        <fullName evidence="2">Uncharacterized protein</fullName>
    </submittedName>
</protein>
<keyword evidence="1" id="KW-0472">Membrane</keyword>
<accession>A0A3M5WKZ0</accession>
<dbReference type="AlphaFoldDB" id="A0A3M5WKZ0"/>
<sequence>MHFVTLRVIKRTRSVRNGMPTRSIGTIVMVLPLTTIVPQAPAWERIS</sequence>
<feature type="transmembrane region" description="Helical" evidence="1">
    <location>
        <begin position="21"/>
        <end position="40"/>
    </location>
</feature>
<keyword evidence="1" id="KW-1133">Transmembrane helix</keyword>
<name>A0A3M5WKZ0_9PSED</name>